<dbReference type="InterPro" id="IPR000259">
    <property type="entry name" value="Adhesion_dom_fimbrial"/>
</dbReference>
<keyword evidence="3" id="KW-1185">Reference proteome</keyword>
<dbReference type="SUPFAM" id="SSF49401">
    <property type="entry name" value="Bacterial adhesins"/>
    <property type="match status" value="1"/>
</dbReference>
<dbReference type="InterPro" id="IPR050263">
    <property type="entry name" value="Bact_Fimbrial_Adh_Pro"/>
</dbReference>
<evidence type="ECO:0000313" key="3">
    <source>
        <dbReference type="Proteomes" id="UP000010297"/>
    </source>
</evidence>
<dbReference type="RefSeq" id="WP_002463403.1">
    <property type="nucleotide sequence ID" value="NZ_BAFF01000001.1"/>
</dbReference>
<dbReference type="InterPro" id="IPR008966">
    <property type="entry name" value="Adhesion_dom_sf"/>
</dbReference>
<evidence type="ECO:0000259" key="1">
    <source>
        <dbReference type="Pfam" id="PF00419"/>
    </source>
</evidence>
<dbReference type="Pfam" id="PF00419">
    <property type="entry name" value="Fimbrial"/>
    <property type="match status" value="1"/>
</dbReference>
<dbReference type="InterPro" id="IPR036937">
    <property type="entry name" value="Adhesion_dom_fimbrial_sf"/>
</dbReference>
<dbReference type="Proteomes" id="UP000010297">
    <property type="component" value="Unassembled WGS sequence"/>
</dbReference>
<dbReference type="eggNOG" id="COG3539">
    <property type="taxonomic scope" value="Bacteria"/>
</dbReference>
<dbReference type="PANTHER" id="PTHR33420:SF27">
    <property type="entry name" value="PROTEIN FIMG"/>
    <property type="match status" value="1"/>
</dbReference>
<dbReference type="Gene3D" id="2.60.40.1090">
    <property type="entry name" value="Fimbrial-type adhesion domain"/>
    <property type="match status" value="1"/>
</dbReference>
<sequence length="169" mass="17643">MRSLLSISFLILLLPVFNVSAITLDISGNVIAFPCEVDVDSVNKTVDLGTASVSGLTEPGSGHTWKSFDIKVVNCPESVNAITATFSGVPSGVAGDLYANTGDATNVAVQVAQRNNTALIQGNGSTMKVNVDSATHEALFPLVARMYSEQGNAQSGTLASVMELNFSYP</sequence>
<dbReference type="GO" id="GO:0009289">
    <property type="term" value="C:pilus"/>
    <property type="evidence" value="ECO:0007669"/>
    <property type="project" value="InterPro"/>
</dbReference>
<dbReference type="PANTHER" id="PTHR33420">
    <property type="entry name" value="FIMBRIAL SUBUNIT ELFA-RELATED"/>
    <property type="match status" value="1"/>
</dbReference>
<dbReference type="GO" id="GO:0043709">
    <property type="term" value="P:cell adhesion involved in single-species biofilm formation"/>
    <property type="evidence" value="ECO:0007669"/>
    <property type="project" value="TreeGrafter"/>
</dbReference>
<comment type="caution">
    <text evidence="2">The sequence shown here is derived from an EMBL/GenBank/DDBJ whole genome shotgun (WGS) entry which is preliminary data.</text>
</comment>
<dbReference type="GeneID" id="92829328"/>
<reference evidence="2 3" key="1">
    <citation type="submission" date="2012-02" db="EMBL/GenBank/DDBJ databases">
        <title>Whole genome shotgun sequence of Escherichia hermannii NBRC 105704.</title>
        <authorList>
            <person name="Yoshida I."/>
            <person name="Hosoyama A."/>
            <person name="Tsuchikane K."/>
            <person name="Katsumata H."/>
            <person name="Yamazaki S."/>
            <person name="Fujita N."/>
        </authorList>
    </citation>
    <scope>NUCLEOTIDE SEQUENCE [LARGE SCALE GENOMIC DNA]</scope>
    <source>
        <strain evidence="2 3">NBRC 105704</strain>
    </source>
</reference>
<proteinExistence type="predicted"/>
<dbReference type="EMBL" id="BAFF01000001">
    <property type="protein sequence ID" value="GAB50686.1"/>
    <property type="molecule type" value="Genomic_DNA"/>
</dbReference>
<protein>
    <submittedName>
        <fullName evidence="2">Putative fimbrial-like protein</fullName>
    </submittedName>
</protein>
<gene>
    <name evidence="2" type="ORF">EH105704_01_06980</name>
</gene>
<evidence type="ECO:0000313" key="2">
    <source>
        <dbReference type="EMBL" id="GAB50686.1"/>
    </source>
</evidence>
<dbReference type="AlphaFoldDB" id="H5UXQ5"/>
<organism evidence="2 3">
    <name type="scientific">Atlantibacter hermannii NBRC 105704</name>
    <dbReference type="NCBI Taxonomy" id="1115512"/>
    <lineage>
        <taxon>Bacteria</taxon>
        <taxon>Pseudomonadati</taxon>
        <taxon>Pseudomonadota</taxon>
        <taxon>Gammaproteobacteria</taxon>
        <taxon>Enterobacterales</taxon>
        <taxon>Enterobacteriaceae</taxon>
        <taxon>Atlantibacter</taxon>
    </lineage>
</organism>
<feature type="domain" description="Fimbrial-type adhesion" evidence="1">
    <location>
        <begin position="26"/>
        <end position="157"/>
    </location>
</feature>
<accession>H5UXQ5</accession>
<name>H5UXQ5_ATLHE</name>